<evidence type="ECO:0000256" key="1">
    <source>
        <dbReference type="SAM" id="Coils"/>
    </source>
</evidence>
<dbReference type="EMBL" id="AAGBBD010000009">
    <property type="protein sequence ID" value="EBM0546825.1"/>
    <property type="molecule type" value="Genomic_DNA"/>
</dbReference>
<keyword evidence="1" id="KW-0175">Coiled coil</keyword>
<accession>A0A5T5GHS4</accession>
<evidence type="ECO:0000313" key="2">
    <source>
        <dbReference type="EMBL" id="EBM0546825.1"/>
    </source>
</evidence>
<protein>
    <submittedName>
        <fullName evidence="2">Uncharacterized protein</fullName>
    </submittedName>
</protein>
<name>A0A5T5GHS4_SALER</name>
<feature type="coiled-coil region" evidence="1">
    <location>
        <begin position="41"/>
        <end position="68"/>
    </location>
</feature>
<organism evidence="2">
    <name type="scientific">Salmonella enterica</name>
    <name type="common">Salmonella choleraesuis</name>
    <dbReference type="NCBI Taxonomy" id="28901"/>
    <lineage>
        <taxon>Bacteria</taxon>
        <taxon>Pseudomonadati</taxon>
        <taxon>Pseudomonadota</taxon>
        <taxon>Gammaproteobacteria</taxon>
        <taxon>Enterobacterales</taxon>
        <taxon>Enterobacteriaceae</taxon>
        <taxon>Salmonella</taxon>
    </lineage>
</organism>
<gene>
    <name evidence="2" type="ORF">DP635_13010</name>
</gene>
<sequence>MINPNNPLTERALIGARFLRMHAEGMSEDDDFFIALISEPHVIAANAIEQLVKENEELRAQLIAFQKAANTTVAFDPAKKDSEHTWYTTFAKGARVCLRAHPYQRGTVSDTRIDDRRGHLIFVCFESEFEEDRWVKARNLELAPNK</sequence>
<reference evidence="2" key="1">
    <citation type="submission" date="2018-06" db="EMBL/GenBank/DDBJ databases">
        <authorList>
            <consortium name="PulseNet: The National Subtyping Network for Foodborne Disease Surveillance"/>
            <person name="Tarr C.L."/>
            <person name="Trees E."/>
            <person name="Katz L.S."/>
            <person name="Carleton-Romer H.A."/>
            <person name="Stroika S."/>
            <person name="Kucerova Z."/>
            <person name="Roache K.F."/>
            <person name="Sabol A.L."/>
            <person name="Besser J."/>
            <person name="Gerner-Smidt P."/>
        </authorList>
    </citation>
    <scope>NUCLEOTIDE SEQUENCE</scope>
    <source>
        <strain evidence="2">PNUSAS043430</strain>
    </source>
</reference>
<dbReference type="AlphaFoldDB" id="A0A5T5GHS4"/>
<comment type="caution">
    <text evidence="2">The sequence shown here is derived from an EMBL/GenBank/DDBJ whole genome shotgun (WGS) entry which is preliminary data.</text>
</comment>
<proteinExistence type="predicted"/>